<evidence type="ECO:0000313" key="2">
    <source>
        <dbReference type="EMBL" id="SME87845.1"/>
    </source>
</evidence>
<protein>
    <recommendedName>
        <fullName evidence="4">DUF4468 domain-containing protein</fullName>
    </recommendedName>
</protein>
<feature type="signal peptide" evidence="1">
    <location>
        <begin position="1"/>
        <end position="28"/>
    </location>
</feature>
<dbReference type="STRING" id="1519643.SAMN06295933_0056"/>
<evidence type="ECO:0008006" key="4">
    <source>
        <dbReference type="Google" id="ProtNLM"/>
    </source>
</evidence>
<name>A0A1X7C0M3_9BACT</name>
<organism evidence="2 3">
    <name type="scientific">Desulfovibrio gilichinskyi</name>
    <dbReference type="NCBI Taxonomy" id="1519643"/>
    <lineage>
        <taxon>Bacteria</taxon>
        <taxon>Pseudomonadati</taxon>
        <taxon>Thermodesulfobacteriota</taxon>
        <taxon>Desulfovibrionia</taxon>
        <taxon>Desulfovibrionales</taxon>
        <taxon>Desulfovibrionaceae</taxon>
        <taxon>Desulfovibrio</taxon>
    </lineage>
</organism>
<gene>
    <name evidence="2" type="ORF">SAMN06295933_0056</name>
</gene>
<sequence>MNVMKIFFLKIIMGLTLCCICFCSSVFAAEVSMRTETQKGVHPFTATQQGIFEGLLSSKLNGLNGGKAMSFKNVVLLNSAENDCRRIPNTENIYDCTTSLTLNVETQLTDERGKSVQLRVSAINSSEWTKRLKGINPPVPVSQFRKVADNISSTIAKKMKTAINQRNAAIQRKKEKRAKALKEFQQNNALP</sequence>
<accession>A0A1X7C0M3</accession>
<proteinExistence type="predicted"/>
<reference evidence="3" key="1">
    <citation type="submission" date="2017-04" db="EMBL/GenBank/DDBJ databases">
        <authorList>
            <person name="Varghese N."/>
            <person name="Submissions S."/>
        </authorList>
    </citation>
    <scope>NUCLEOTIDE SEQUENCE [LARGE SCALE GENOMIC DNA]</scope>
    <source>
        <strain evidence="3">K3S</strain>
    </source>
</reference>
<dbReference type="AlphaFoldDB" id="A0A1X7C0M3"/>
<keyword evidence="3" id="KW-1185">Reference proteome</keyword>
<evidence type="ECO:0000313" key="3">
    <source>
        <dbReference type="Proteomes" id="UP000192906"/>
    </source>
</evidence>
<dbReference type="EMBL" id="FWZU01000001">
    <property type="protein sequence ID" value="SME87845.1"/>
    <property type="molecule type" value="Genomic_DNA"/>
</dbReference>
<keyword evidence="1" id="KW-0732">Signal</keyword>
<dbReference type="Proteomes" id="UP000192906">
    <property type="component" value="Unassembled WGS sequence"/>
</dbReference>
<feature type="chain" id="PRO_5010862254" description="DUF4468 domain-containing protein" evidence="1">
    <location>
        <begin position="29"/>
        <end position="191"/>
    </location>
</feature>
<evidence type="ECO:0000256" key="1">
    <source>
        <dbReference type="SAM" id="SignalP"/>
    </source>
</evidence>